<dbReference type="PRINTS" id="PR00081">
    <property type="entry name" value="GDHRDH"/>
</dbReference>
<dbReference type="SUPFAM" id="SSF51735">
    <property type="entry name" value="NAD(P)-binding Rossmann-fold domains"/>
    <property type="match status" value="1"/>
</dbReference>
<evidence type="ECO:0000313" key="3">
    <source>
        <dbReference type="Proteomes" id="UP000567179"/>
    </source>
</evidence>
<dbReference type="InterPro" id="IPR052228">
    <property type="entry name" value="Sec_Metab_Biosynth_Oxidored"/>
</dbReference>
<dbReference type="Proteomes" id="UP000567179">
    <property type="component" value="Unassembled WGS sequence"/>
</dbReference>
<dbReference type="GO" id="GO:0016491">
    <property type="term" value="F:oxidoreductase activity"/>
    <property type="evidence" value="ECO:0007669"/>
    <property type="project" value="UniProtKB-KW"/>
</dbReference>
<dbReference type="PANTHER" id="PTHR47534:SF3">
    <property type="entry name" value="ALCOHOL DEHYDROGENASE-LIKE C-TERMINAL DOMAIN-CONTAINING PROTEIN"/>
    <property type="match status" value="1"/>
</dbReference>
<protein>
    <recommendedName>
        <fullName evidence="4">NAD(P)-binding protein</fullName>
    </recommendedName>
</protein>
<sequence>MPSFSVAKSTNASFSPSYVPIAVITGATSGIGAAIARALATHLHGRIHLVLVGRNKAAADALIASLPAPPSSARHAQYEFVACDLTLMANAHALARDLAARLPKINFLVHCAGVFGLLGRVETEEGIDVKLATRYYARFALTHGLLKPLQQAASVHQPASVLSVLGAGLGAKIDMQDLGMKNNYSGVRAMTQSICYNDLMVAGFAERYPEVSFTHIYPGAVDTGMFIFSNPILRALKFLLQPLLDLMLVEPHICAEYMLYALLDANKGMNRRNQTGDDIGRTGFPDVSEEARKVFWEHCLKDTLTEE</sequence>
<keyword evidence="3" id="KW-1185">Reference proteome</keyword>
<evidence type="ECO:0008006" key="4">
    <source>
        <dbReference type="Google" id="ProtNLM"/>
    </source>
</evidence>
<dbReference type="PANTHER" id="PTHR47534">
    <property type="entry name" value="YALI0E05731P"/>
    <property type="match status" value="1"/>
</dbReference>
<dbReference type="InterPro" id="IPR002347">
    <property type="entry name" value="SDR_fam"/>
</dbReference>
<keyword evidence="1" id="KW-0560">Oxidoreductase</keyword>
<dbReference type="OrthoDB" id="2898509at2759"/>
<dbReference type="InterPro" id="IPR036291">
    <property type="entry name" value="NAD(P)-bd_dom_sf"/>
</dbReference>
<gene>
    <name evidence="2" type="ORF">D9619_008023</name>
</gene>
<name>A0A8H5ESI5_9AGAR</name>
<dbReference type="EMBL" id="JAACJJ010000057">
    <property type="protein sequence ID" value="KAF5310825.1"/>
    <property type="molecule type" value="Genomic_DNA"/>
</dbReference>
<comment type="caution">
    <text evidence="2">The sequence shown here is derived from an EMBL/GenBank/DDBJ whole genome shotgun (WGS) entry which is preliminary data.</text>
</comment>
<reference evidence="2 3" key="1">
    <citation type="journal article" date="2020" name="ISME J.">
        <title>Uncovering the hidden diversity of litter-decomposition mechanisms in mushroom-forming fungi.</title>
        <authorList>
            <person name="Floudas D."/>
            <person name="Bentzer J."/>
            <person name="Ahren D."/>
            <person name="Johansson T."/>
            <person name="Persson P."/>
            <person name="Tunlid A."/>
        </authorList>
    </citation>
    <scope>NUCLEOTIDE SEQUENCE [LARGE SCALE GENOMIC DNA]</scope>
    <source>
        <strain evidence="2 3">CBS 101986</strain>
    </source>
</reference>
<dbReference type="Gene3D" id="3.40.50.720">
    <property type="entry name" value="NAD(P)-binding Rossmann-like Domain"/>
    <property type="match status" value="1"/>
</dbReference>
<proteinExistence type="predicted"/>
<evidence type="ECO:0000256" key="1">
    <source>
        <dbReference type="ARBA" id="ARBA00023002"/>
    </source>
</evidence>
<organism evidence="2 3">
    <name type="scientific">Psilocybe cf. subviscida</name>
    <dbReference type="NCBI Taxonomy" id="2480587"/>
    <lineage>
        <taxon>Eukaryota</taxon>
        <taxon>Fungi</taxon>
        <taxon>Dikarya</taxon>
        <taxon>Basidiomycota</taxon>
        <taxon>Agaricomycotina</taxon>
        <taxon>Agaricomycetes</taxon>
        <taxon>Agaricomycetidae</taxon>
        <taxon>Agaricales</taxon>
        <taxon>Agaricineae</taxon>
        <taxon>Strophariaceae</taxon>
        <taxon>Psilocybe</taxon>
    </lineage>
</organism>
<evidence type="ECO:0000313" key="2">
    <source>
        <dbReference type="EMBL" id="KAF5310825.1"/>
    </source>
</evidence>
<accession>A0A8H5ESI5</accession>
<dbReference type="AlphaFoldDB" id="A0A8H5ESI5"/>
<dbReference type="Pfam" id="PF00106">
    <property type="entry name" value="adh_short"/>
    <property type="match status" value="1"/>
</dbReference>